<organism evidence="3 4">
    <name type="scientific">Armadillidium nasatum</name>
    <dbReference type="NCBI Taxonomy" id="96803"/>
    <lineage>
        <taxon>Eukaryota</taxon>
        <taxon>Metazoa</taxon>
        <taxon>Ecdysozoa</taxon>
        <taxon>Arthropoda</taxon>
        <taxon>Crustacea</taxon>
        <taxon>Multicrustacea</taxon>
        <taxon>Malacostraca</taxon>
        <taxon>Eumalacostraca</taxon>
        <taxon>Peracarida</taxon>
        <taxon>Isopoda</taxon>
        <taxon>Oniscidea</taxon>
        <taxon>Crinocheta</taxon>
        <taxon>Armadillidiidae</taxon>
        <taxon>Armadillidium</taxon>
    </lineage>
</organism>
<comment type="caution">
    <text evidence="3">The sequence shown here is derived from an EMBL/GenBank/DDBJ whole genome shotgun (WGS) entry which is preliminary data.</text>
</comment>
<sequence length="256" mass="30255">MMELEPELKELKNLLTSQFDLKQNFINNFPFFSCSISLLSHNCLLTLVFFFYFCVHVRANRSISSIFQLLSVFHWKTYLRLSYSPDTRLSQVLHRVQYLHHSYHIWIQLNEKNNADSKVWATLYLEKRKENKKDYVQIPTSQYIAGSRGYMSKSQRRKRIPNLQETQWDSSSKDEEESNSSQPSPNSENCTECSSTHCPTPVTCQYGKIKNPRLIENIIFFNKGPGEIVEDYTVQQIRNGYYCLFCQIFQDCHLRK</sequence>
<proteinExistence type="predicted"/>
<evidence type="ECO:0000313" key="3">
    <source>
        <dbReference type="EMBL" id="KAB7498497.1"/>
    </source>
</evidence>
<evidence type="ECO:0000313" key="4">
    <source>
        <dbReference type="Proteomes" id="UP000326759"/>
    </source>
</evidence>
<keyword evidence="2" id="KW-0472">Membrane</keyword>
<protein>
    <submittedName>
        <fullName evidence="3">Uncharacterized protein</fullName>
    </submittedName>
</protein>
<dbReference type="Proteomes" id="UP000326759">
    <property type="component" value="Unassembled WGS sequence"/>
</dbReference>
<evidence type="ECO:0000256" key="2">
    <source>
        <dbReference type="SAM" id="Phobius"/>
    </source>
</evidence>
<dbReference type="AlphaFoldDB" id="A0A5N5SWX7"/>
<keyword evidence="2" id="KW-0812">Transmembrane</keyword>
<gene>
    <name evidence="3" type="ORF">Anas_13149</name>
</gene>
<feature type="transmembrane region" description="Helical" evidence="2">
    <location>
        <begin position="29"/>
        <end position="55"/>
    </location>
</feature>
<feature type="compositionally biased region" description="Low complexity" evidence="1">
    <location>
        <begin position="179"/>
        <end position="189"/>
    </location>
</feature>
<dbReference type="EMBL" id="SEYY01019236">
    <property type="protein sequence ID" value="KAB7498497.1"/>
    <property type="molecule type" value="Genomic_DNA"/>
</dbReference>
<feature type="non-terminal residue" evidence="3">
    <location>
        <position position="256"/>
    </location>
</feature>
<keyword evidence="2" id="KW-1133">Transmembrane helix</keyword>
<keyword evidence="4" id="KW-1185">Reference proteome</keyword>
<reference evidence="3 4" key="1">
    <citation type="journal article" date="2019" name="PLoS Biol.">
        <title>Sex chromosomes control vertical transmission of feminizing Wolbachia symbionts in an isopod.</title>
        <authorList>
            <person name="Becking T."/>
            <person name="Chebbi M.A."/>
            <person name="Giraud I."/>
            <person name="Moumen B."/>
            <person name="Laverre T."/>
            <person name="Caubet Y."/>
            <person name="Peccoud J."/>
            <person name="Gilbert C."/>
            <person name="Cordaux R."/>
        </authorList>
    </citation>
    <scope>NUCLEOTIDE SEQUENCE [LARGE SCALE GENOMIC DNA]</scope>
    <source>
        <strain evidence="3">ANa2</strain>
        <tissue evidence="3">Whole body excluding digestive tract and cuticle</tissue>
    </source>
</reference>
<name>A0A5N5SWX7_9CRUS</name>
<feature type="region of interest" description="Disordered" evidence="1">
    <location>
        <begin position="147"/>
        <end position="193"/>
    </location>
</feature>
<evidence type="ECO:0000256" key="1">
    <source>
        <dbReference type="SAM" id="MobiDB-lite"/>
    </source>
</evidence>
<accession>A0A5N5SWX7</accession>